<sequence>MEDFFTRETGRRLILSGAAAAARGAYEAGAGLVLTYPGSPVVESFEILAEAGSPAADRCSIIINEHVAWHQALGFSLAGGRSFIIMKHVGVNAAADPMHYSAYTGVNGGMVILAGSDPGANCSTGEFDIRFYSLHTHIPIIEPRDFSETVSSVRNAFDVSERYKLPVMVIIPSALCYGVGTVDSGTVADAKRGAPFVNSRDYTCVGPLAVRRHELLMKKIAGLREAPLSCDEPSLKSAFDSCGRGALIVTSGIYYDFVKESLRETGLESAASVYAPIVTYPLNENELLGAMRAHDYKKVIFIEDLEGFLELTITSFMAENRISAEIYGKNKSDNFGELKYPAVKEILQKLLSEDYREPARPVFSLEPEPREGTFCPGCPHRAFFYALTKYLSPDDVIGGDIGCSSLPPHFSSWLTCMNSGASIASGTALAARGGQTDGGRAQKTVSLIGDSTFFHSGMQTILECAASDSNQICFILDNGWTSMTGHQPTFTTRPPAGSEKADERVSIKRVLEAFGVKRIYEADPYRVDRFMALLNELTSDVRKGFAAVIVRRECRLQAKKRAASKITNDGASKAEIFEIISARCAQCNECYSVLTCPAIFKNAGGDLYINHDICDGCGVCRQICPNGAIARIEVRS</sequence>
<keyword evidence="1 5" id="KW-0479">Metal-binding</keyword>
<dbReference type="PANTHER" id="PTHR43710:SF7">
    <property type="entry name" value="INDOLEPYRUVATE OXIDOREDUCTASE SUBUNIT IORA"/>
    <property type="match status" value="1"/>
</dbReference>
<dbReference type="PROSITE" id="PS51379">
    <property type="entry name" value="4FE4S_FER_2"/>
    <property type="match status" value="1"/>
</dbReference>
<dbReference type="CDD" id="cd07034">
    <property type="entry name" value="TPP_PYR_PFOR_IOR-alpha_like"/>
    <property type="match status" value="1"/>
</dbReference>
<dbReference type="InterPro" id="IPR017900">
    <property type="entry name" value="4Fe4S_Fe_S_CS"/>
</dbReference>
<comment type="function">
    <text evidence="5">Catalyzes the ferredoxin-dependent oxidative decarboxylation of arylpyruvates.</text>
</comment>
<keyword evidence="5" id="KW-0249">Electron transport</keyword>
<proteinExistence type="predicted"/>
<dbReference type="Gene3D" id="3.30.70.20">
    <property type="match status" value="1"/>
</dbReference>
<dbReference type="GO" id="GO:0043805">
    <property type="term" value="F:indolepyruvate ferredoxin oxidoreductase activity"/>
    <property type="evidence" value="ECO:0007669"/>
    <property type="project" value="UniProtKB-UniRule"/>
</dbReference>
<dbReference type="PIRSF" id="PIRSF006439">
    <property type="entry name" value="Indolepyruvate_ferr_oxidored"/>
    <property type="match status" value="1"/>
</dbReference>
<dbReference type="EMBL" id="MGFH01000040">
    <property type="protein sequence ID" value="OGM07592.1"/>
    <property type="molecule type" value="Genomic_DNA"/>
</dbReference>
<evidence type="ECO:0000256" key="5">
    <source>
        <dbReference type="PIRNR" id="PIRNR006439"/>
    </source>
</evidence>
<gene>
    <name evidence="8" type="ORF">A2008_01070</name>
</gene>
<evidence type="ECO:0000256" key="3">
    <source>
        <dbReference type="ARBA" id="ARBA00023004"/>
    </source>
</evidence>
<feature type="binding site" evidence="6">
    <location>
        <position position="596"/>
    </location>
    <ligand>
        <name>[4Fe-4S] cluster</name>
        <dbReference type="ChEBI" id="CHEBI:49883"/>
        <label>2</label>
    </ligand>
</feature>
<evidence type="ECO:0000313" key="9">
    <source>
        <dbReference type="Proteomes" id="UP000178735"/>
    </source>
</evidence>
<dbReference type="GO" id="GO:0051539">
    <property type="term" value="F:4 iron, 4 sulfur cluster binding"/>
    <property type="evidence" value="ECO:0007669"/>
    <property type="project" value="UniProtKB-UniRule"/>
</dbReference>
<dbReference type="AlphaFoldDB" id="A0A1F7WXL7"/>
<protein>
    <recommendedName>
        <fullName evidence="5">Indolepyruvate oxidoreductase subunit IorA</fullName>
        <shortName evidence="5">IOR</shortName>
        <ecNumber evidence="5">1.2.7.8</ecNumber>
    </recommendedName>
    <alternativeName>
        <fullName evidence="5">Indolepyruvate ferredoxin oxidoreductase subunit alpha</fullName>
    </alternativeName>
</protein>
<evidence type="ECO:0000256" key="1">
    <source>
        <dbReference type="ARBA" id="ARBA00022723"/>
    </source>
</evidence>
<dbReference type="InterPro" id="IPR017721">
    <property type="entry name" value="IorA"/>
</dbReference>
<dbReference type="PROSITE" id="PS00198">
    <property type="entry name" value="4FE4S_FER_1"/>
    <property type="match status" value="1"/>
</dbReference>
<dbReference type="PANTHER" id="PTHR43710">
    <property type="entry name" value="2-HYDROXYACYL-COA LYASE"/>
    <property type="match status" value="1"/>
</dbReference>
<dbReference type="Pfam" id="PF02775">
    <property type="entry name" value="TPP_enzyme_C"/>
    <property type="match status" value="1"/>
</dbReference>
<dbReference type="InterPro" id="IPR002880">
    <property type="entry name" value="Pyrv_Fd/Flavodoxin_OxRdtase_N"/>
</dbReference>
<dbReference type="InterPro" id="IPR011766">
    <property type="entry name" value="TPP_enzyme_TPP-bd"/>
</dbReference>
<comment type="catalytic activity">
    <reaction evidence="5">
        <text>indole-3-pyruvate + 2 oxidized [2Fe-2S]-[ferredoxin] + CoA = (indol-3-yl)acetyl-CoA + 2 reduced [2Fe-2S]-[ferredoxin] + CO2 + H(+)</text>
        <dbReference type="Rhea" id="RHEA:12645"/>
        <dbReference type="Rhea" id="RHEA-COMP:10000"/>
        <dbReference type="Rhea" id="RHEA-COMP:10001"/>
        <dbReference type="ChEBI" id="CHEBI:15378"/>
        <dbReference type="ChEBI" id="CHEBI:16526"/>
        <dbReference type="ChEBI" id="CHEBI:17640"/>
        <dbReference type="ChEBI" id="CHEBI:33737"/>
        <dbReference type="ChEBI" id="CHEBI:33738"/>
        <dbReference type="ChEBI" id="CHEBI:57271"/>
        <dbReference type="ChEBI" id="CHEBI:57287"/>
        <dbReference type="EC" id="1.2.7.8"/>
    </reaction>
</comment>
<dbReference type="InterPro" id="IPR017896">
    <property type="entry name" value="4Fe4S_Fe-S-bd"/>
</dbReference>
<accession>A0A1F7WXL7</accession>
<name>A0A1F7WXL7_9BACT</name>
<dbReference type="GO" id="GO:0046872">
    <property type="term" value="F:metal ion binding"/>
    <property type="evidence" value="ECO:0007669"/>
    <property type="project" value="UniProtKB-UniRule"/>
</dbReference>
<keyword evidence="2 5" id="KW-0560">Oxidoreductase</keyword>
<dbReference type="Gene3D" id="3.40.50.970">
    <property type="match status" value="2"/>
</dbReference>
<evidence type="ECO:0000259" key="7">
    <source>
        <dbReference type="PROSITE" id="PS51379"/>
    </source>
</evidence>
<evidence type="ECO:0000256" key="2">
    <source>
        <dbReference type="ARBA" id="ARBA00023002"/>
    </source>
</evidence>
<dbReference type="InterPro" id="IPR045025">
    <property type="entry name" value="HACL1-like"/>
</dbReference>
<dbReference type="SUPFAM" id="SSF54862">
    <property type="entry name" value="4Fe-4S ferredoxins"/>
    <property type="match status" value="1"/>
</dbReference>
<keyword evidence="5 6" id="KW-0004">4Fe-4S</keyword>
<feature type="binding site" evidence="6">
    <location>
        <position position="620"/>
    </location>
    <ligand>
        <name>[4Fe-4S] cluster</name>
        <dbReference type="ChEBI" id="CHEBI:49883"/>
        <label>2</label>
    </ligand>
</feature>
<organism evidence="8 9">
    <name type="scientific">Candidatus Wallbacteria bacterium GWC2_49_35</name>
    <dbReference type="NCBI Taxonomy" id="1817813"/>
    <lineage>
        <taxon>Bacteria</taxon>
        <taxon>Candidatus Walliibacteriota</taxon>
    </lineage>
</organism>
<evidence type="ECO:0000256" key="4">
    <source>
        <dbReference type="ARBA" id="ARBA00023014"/>
    </source>
</evidence>
<dbReference type="Pfam" id="PF00037">
    <property type="entry name" value="Fer4"/>
    <property type="match status" value="1"/>
</dbReference>
<dbReference type="EC" id="1.2.7.8" evidence="5"/>
<feature type="binding site" evidence="6">
    <location>
        <position position="590"/>
    </location>
    <ligand>
        <name>[4Fe-4S] cluster</name>
        <dbReference type="ChEBI" id="CHEBI:49883"/>
        <label>1</label>
    </ligand>
</feature>
<comment type="cofactor">
    <cofactor evidence="5 6">
        <name>[4Fe-4S] cluster</name>
        <dbReference type="ChEBI" id="CHEBI:49883"/>
    </cofactor>
    <text evidence="5 6">Binds 2 [4Fe-4S] clusters. In this family the first cluster has a non-standard and varying [4Fe-4S] binding motif CX(2)CX(2)CX(4-5)CP.</text>
</comment>
<dbReference type="InterPro" id="IPR029061">
    <property type="entry name" value="THDP-binding"/>
</dbReference>
<keyword evidence="5" id="KW-0813">Transport</keyword>
<feature type="domain" description="4Fe-4S ferredoxin-type" evidence="7">
    <location>
        <begin position="605"/>
        <end position="634"/>
    </location>
</feature>
<feature type="binding site" evidence="6">
    <location>
        <position position="617"/>
    </location>
    <ligand>
        <name>[4Fe-4S] cluster</name>
        <dbReference type="ChEBI" id="CHEBI:49883"/>
        <label>2</label>
    </ligand>
</feature>
<dbReference type="Proteomes" id="UP000178735">
    <property type="component" value="Unassembled WGS sequence"/>
</dbReference>
<dbReference type="SUPFAM" id="SSF52518">
    <property type="entry name" value="Thiamin diphosphate-binding fold (THDP-binding)"/>
    <property type="match status" value="2"/>
</dbReference>
<feature type="binding site" evidence="6">
    <location>
        <position position="624"/>
    </location>
    <ligand>
        <name>[4Fe-4S] cluster</name>
        <dbReference type="ChEBI" id="CHEBI:49883"/>
        <label>1</label>
    </ligand>
</feature>
<keyword evidence="3 5" id="KW-0408">Iron</keyword>
<feature type="binding site" evidence="6">
    <location>
        <position position="614"/>
    </location>
    <ligand>
        <name>[4Fe-4S] cluster</name>
        <dbReference type="ChEBI" id="CHEBI:49883"/>
        <label>2</label>
    </ligand>
</feature>
<keyword evidence="4 5" id="KW-0411">Iron-sulfur</keyword>
<reference evidence="8 9" key="1">
    <citation type="journal article" date="2016" name="Nat. Commun.">
        <title>Thousands of microbial genomes shed light on interconnected biogeochemical processes in an aquifer system.</title>
        <authorList>
            <person name="Anantharaman K."/>
            <person name="Brown C.T."/>
            <person name="Hug L.A."/>
            <person name="Sharon I."/>
            <person name="Castelle C.J."/>
            <person name="Probst A.J."/>
            <person name="Thomas B.C."/>
            <person name="Singh A."/>
            <person name="Wilkins M.J."/>
            <person name="Karaoz U."/>
            <person name="Brodie E.L."/>
            <person name="Williams K.H."/>
            <person name="Hubbard S.S."/>
            <person name="Banfield J.F."/>
        </authorList>
    </citation>
    <scope>NUCLEOTIDE SEQUENCE [LARGE SCALE GENOMIC DNA]</scope>
</reference>
<feature type="binding site" evidence="6">
    <location>
        <position position="584"/>
    </location>
    <ligand>
        <name>[4Fe-4S] cluster</name>
        <dbReference type="ChEBI" id="CHEBI:49883"/>
        <label>1</label>
    </ligand>
</feature>
<dbReference type="GO" id="GO:0030976">
    <property type="term" value="F:thiamine pyrophosphate binding"/>
    <property type="evidence" value="ECO:0007669"/>
    <property type="project" value="InterPro"/>
</dbReference>
<evidence type="ECO:0000313" key="8">
    <source>
        <dbReference type="EMBL" id="OGM07592.1"/>
    </source>
</evidence>
<dbReference type="STRING" id="1817813.A2008_01070"/>
<evidence type="ECO:0000256" key="6">
    <source>
        <dbReference type="PIRSR" id="PIRSR006439-50"/>
    </source>
</evidence>
<feature type="binding site" evidence="6">
    <location>
        <position position="587"/>
    </location>
    <ligand>
        <name>[4Fe-4S] cluster</name>
        <dbReference type="ChEBI" id="CHEBI:49883"/>
        <label>1</label>
    </ligand>
</feature>
<comment type="caution">
    <text evidence="8">The sequence shown here is derived from an EMBL/GenBank/DDBJ whole genome shotgun (WGS) entry which is preliminary data.</text>
</comment>